<proteinExistence type="predicted"/>
<gene>
    <name evidence="1" type="ORF">CPEL01642_LOCUS14908</name>
</gene>
<dbReference type="AlphaFoldDB" id="A0A7S0LFT8"/>
<accession>A0A7S0LFT8</accession>
<reference evidence="1" key="1">
    <citation type="submission" date="2021-01" db="EMBL/GenBank/DDBJ databases">
        <authorList>
            <person name="Corre E."/>
            <person name="Pelletier E."/>
            <person name="Niang G."/>
            <person name="Scheremetjew M."/>
            <person name="Finn R."/>
            <person name="Kale V."/>
            <person name="Holt S."/>
            <person name="Cochrane G."/>
            <person name="Meng A."/>
            <person name="Brown T."/>
            <person name="Cohen L."/>
        </authorList>
    </citation>
    <scope>NUCLEOTIDE SEQUENCE</scope>
    <source>
        <strain evidence="1">PLY182g</strain>
    </source>
</reference>
<name>A0A7S0LFT8_9EUKA</name>
<protein>
    <submittedName>
        <fullName evidence="1">Uncharacterized protein</fullName>
    </submittedName>
</protein>
<dbReference type="EMBL" id="HBEY01031352">
    <property type="protein sequence ID" value="CAD8611530.1"/>
    <property type="molecule type" value="Transcribed_RNA"/>
</dbReference>
<sequence length="104" mass="10638">MRCSAASDVRRAIKLRRLPNSAAKRVHRDLKCAAEKASERSGHHAAPAALRAACMASSAAAAQQSCSISSAVGLSSGVTAMERRISVASSGPHAVGGGTCPLRR</sequence>
<organism evidence="1">
    <name type="scientific">Coccolithus braarudii</name>
    <dbReference type="NCBI Taxonomy" id="221442"/>
    <lineage>
        <taxon>Eukaryota</taxon>
        <taxon>Haptista</taxon>
        <taxon>Haptophyta</taxon>
        <taxon>Prymnesiophyceae</taxon>
        <taxon>Coccolithales</taxon>
        <taxon>Coccolithaceae</taxon>
        <taxon>Coccolithus</taxon>
    </lineage>
</organism>
<evidence type="ECO:0000313" key="1">
    <source>
        <dbReference type="EMBL" id="CAD8611530.1"/>
    </source>
</evidence>